<accession>A9UPG6</accession>
<dbReference type="InterPro" id="IPR036249">
    <property type="entry name" value="Thioredoxin-like_sf"/>
</dbReference>
<dbReference type="STRING" id="81824.A9UPG6"/>
<dbReference type="PROSITE" id="PS51355">
    <property type="entry name" value="GLUTATHIONE_PEROXID_3"/>
    <property type="match status" value="1"/>
</dbReference>
<dbReference type="KEGG" id="mbr:MONBRDRAFT_13995"/>
<comment type="similarity">
    <text evidence="1">Belongs to the glutathione peroxidase family.</text>
</comment>
<dbReference type="EMBL" id="CH991543">
    <property type="protein sequence ID" value="EDQ92418.1"/>
    <property type="molecule type" value="Genomic_DNA"/>
</dbReference>
<proteinExistence type="inferred from homology"/>
<dbReference type="GO" id="GO:0006979">
    <property type="term" value="P:response to oxidative stress"/>
    <property type="evidence" value="ECO:0007669"/>
    <property type="project" value="InterPro"/>
</dbReference>
<feature type="non-terminal residue" evidence="4">
    <location>
        <position position="1"/>
    </location>
</feature>
<dbReference type="GeneID" id="5888054"/>
<keyword evidence="3" id="KW-0560">Oxidoreductase</keyword>
<evidence type="ECO:0000313" key="5">
    <source>
        <dbReference type="Proteomes" id="UP000001357"/>
    </source>
</evidence>
<dbReference type="InParanoid" id="A9UPG6"/>
<name>A9UPG6_MONBE</name>
<reference evidence="4 5" key="1">
    <citation type="journal article" date="2008" name="Nature">
        <title>The genome of the choanoflagellate Monosiga brevicollis and the origin of metazoans.</title>
        <authorList>
            <consortium name="JGI Sequencing"/>
            <person name="King N."/>
            <person name="Westbrook M.J."/>
            <person name="Young S.L."/>
            <person name="Kuo A."/>
            <person name="Abedin M."/>
            <person name="Chapman J."/>
            <person name="Fairclough S."/>
            <person name="Hellsten U."/>
            <person name="Isogai Y."/>
            <person name="Letunic I."/>
            <person name="Marr M."/>
            <person name="Pincus D."/>
            <person name="Putnam N."/>
            <person name="Rokas A."/>
            <person name="Wright K.J."/>
            <person name="Zuzow R."/>
            <person name="Dirks W."/>
            <person name="Good M."/>
            <person name="Goodstein D."/>
            <person name="Lemons D."/>
            <person name="Li W."/>
            <person name="Lyons J.B."/>
            <person name="Morris A."/>
            <person name="Nichols S."/>
            <person name="Richter D.J."/>
            <person name="Salamov A."/>
            <person name="Bork P."/>
            <person name="Lim W.A."/>
            <person name="Manning G."/>
            <person name="Miller W.T."/>
            <person name="McGinnis W."/>
            <person name="Shapiro H."/>
            <person name="Tjian R."/>
            <person name="Grigoriev I.V."/>
            <person name="Rokhsar D."/>
        </authorList>
    </citation>
    <scope>NUCLEOTIDE SEQUENCE [LARGE SCALE GENOMIC DNA]</scope>
    <source>
        <strain evidence="5">MX1 / ATCC 50154</strain>
    </source>
</reference>
<protein>
    <recommendedName>
        <fullName evidence="6">Glutathione peroxidase</fullName>
    </recommendedName>
</protein>
<dbReference type="Gene3D" id="3.40.30.10">
    <property type="entry name" value="Glutaredoxin"/>
    <property type="match status" value="1"/>
</dbReference>
<dbReference type="PANTHER" id="PTHR11592:SF78">
    <property type="entry name" value="GLUTATHIONE PEROXIDASE"/>
    <property type="match status" value="1"/>
</dbReference>
<evidence type="ECO:0000256" key="3">
    <source>
        <dbReference type="ARBA" id="ARBA00023002"/>
    </source>
</evidence>
<gene>
    <name evidence="4" type="ORF">MONBRDRAFT_13995</name>
</gene>
<dbReference type="SUPFAM" id="SSF52833">
    <property type="entry name" value="Thioredoxin-like"/>
    <property type="match status" value="1"/>
</dbReference>
<dbReference type="InterPro" id="IPR000889">
    <property type="entry name" value="Glutathione_peroxidase"/>
</dbReference>
<keyword evidence="5" id="KW-1185">Reference proteome</keyword>
<dbReference type="PANTHER" id="PTHR11592">
    <property type="entry name" value="GLUTATHIONE PEROXIDASE"/>
    <property type="match status" value="1"/>
</dbReference>
<evidence type="ECO:0000256" key="2">
    <source>
        <dbReference type="ARBA" id="ARBA00022559"/>
    </source>
</evidence>
<keyword evidence="2" id="KW-0575">Peroxidase</keyword>
<dbReference type="RefSeq" id="XP_001742180.1">
    <property type="nucleotide sequence ID" value="XM_001742128.1"/>
</dbReference>
<dbReference type="Pfam" id="PF00255">
    <property type="entry name" value="GSHPx"/>
    <property type="match status" value="1"/>
</dbReference>
<dbReference type="Proteomes" id="UP000001357">
    <property type="component" value="Unassembled WGS sequence"/>
</dbReference>
<dbReference type="AlphaFoldDB" id="A9UPG6"/>
<sequence>GETKMSYEGMSKLYTRYAHQPFTILAFPCNQYDKQEPKSNANIEKFVRGNGTHHCGLVYCDWTGYFPYPLFAKTNVKVSPAAVF</sequence>
<organism evidence="4 5">
    <name type="scientific">Monosiga brevicollis</name>
    <name type="common">Choanoflagellate</name>
    <dbReference type="NCBI Taxonomy" id="81824"/>
    <lineage>
        <taxon>Eukaryota</taxon>
        <taxon>Choanoflagellata</taxon>
        <taxon>Craspedida</taxon>
        <taxon>Salpingoecidae</taxon>
        <taxon>Monosiga</taxon>
    </lineage>
</organism>
<evidence type="ECO:0000313" key="4">
    <source>
        <dbReference type="EMBL" id="EDQ92418.1"/>
    </source>
</evidence>
<evidence type="ECO:0008006" key="6">
    <source>
        <dbReference type="Google" id="ProtNLM"/>
    </source>
</evidence>
<evidence type="ECO:0000256" key="1">
    <source>
        <dbReference type="ARBA" id="ARBA00006926"/>
    </source>
</evidence>
<dbReference type="GO" id="GO:0004601">
    <property type="term" value="F:peroxidase activity"/>
    <property type="evidence" value="ECO:0007669"/>
    <property type="project" value="UniProtKB-KW"/>
</dbReference>